<feature type="domain" description="Tryptophan synthase beta chain-like PALP" evidence="4">
    <location>
        <begin position="69"/>
        <end position="336"/>
    </location>
</feature>
<dbReference type="GO" id="GO:0006565">
    <property type="term" value="P:L-serine catabolic process"/>
    <property type="evidence" value="ECO:0007669"/>
    <property type="project" value="TreeGrafter"/>
</dbReference>
<dbReference type="InterPro" id="IPR050147">
    <property type="entry name" value="Ser/Thr_Dehydratase"/>
</dbReference>
<evidence type="ECO:0000259" key="4">
    <source>
        <dbReference type="Pfam" id="PF00291"/>
    </source>
</evidence>
<dbReference type="Pfam" id="PF00291">
    <property type="entry name" value="PALP"/>
    <property type="match status" value="1"/>
</dbReference>
<name>A0A1F7J3T4_9BACT</name>
<dbReference type="InterPro" id="IPR036052">
    <property type="entry name" value="TrpB-like_PALP_sf"/>
</dbReference>
<evidence type="ECO:0000256" key="1">
    <source>
        <dbReference type="ARBA" id="ARBA00001933"/>
    </source>
</evidence>
<dbReference type="GO" id="GO:0004794">
    <property type="term" value="F:threonine deaminase activity"/>
    <property type="evidence" value="ECO:0007669"/>
    <property type="project" value="TreeGrafter"/>
</dbReference>
<dbReference type="GO" id="GO:0009097">
    <property type="term" value="P:isoleucine biosynthetic process"/>
    <property type="evidence" value="ECO:0007669"/>
    <property type="project" value="TreeGrafter"/>
</dbReference>
<sequence>MNYSINCIACGHLEKVSIISCSRCSKGLEVKLNKQNEIYNSEESLLLRYRSFLPLSDKKILGRYPNSSTPVIQIYKKNVYAKLEYCTFSASSKDREAFIEIVMAQVLGYKGIVVASTGNMGGALASLCAMFKFPCIVLIPEDTSRNKIRHIEQFGAVVKKVPGTYDDIVPKAIEFANKENMFLASLQAFRFEGYKTIAYELFEKFGKNLPKNIIVPLGDGTTYVGIWKGFKDLKNQGLIDSYPSLIGVQAKQCDPIVSAYINKSPIKFLKNPNTIAQAIRIGNPLDGDYSLRVVEETRGQMFSFKENQILEAQSLLLKEGVDAEFTSALTFCPILFKDIGEGLLLITGPGFKN</sequence>
<dbReference type="SUPFAM" id="SSF53686">
    <property type="entry name" value="Tryptophan synthase beta subunit-like PLP-dependent enzymes"/>
    <property type="match status" value="1"/>
</dbReference>
<accession>A0A1F7J3T4</accession>
<evidence type="ECO:0000313" key="5">
    <source>
        <dbReference type="EMBL" id="OGK50255.1"/>
    </source>
</evidence>
<dbReference type="GO" id="GO:0003941">
    <property type="term" value="F:L-serine ammonia-lyase activity"/>
    <property type="evidence" value="ECO:0007669"/>
    <property type="project" value="TreeGrafter"/>
</dbReference>
<dbReference type="InterPro" id="IPR001926">
    <property type="entry name" value="TrpB-like_PALP"/>
</dbReference>
<keyword evidence="3" id="KW-0456">Lyase</keyword>
<gene>
    <name evidence="5" type="ORF">A3B50_00545</name>
</gene>
<protein>
    <recommendedName>
        <fullName evidence="4">Tryptophan synthase beta chain-like PALP domain-containing protein</fullName>
    </recommendedName>
</protein>
<dbReference type="PANTHER" id="PTHR48078">
    <property type="entry name" value="THREONINE DEHYDRATASE, MITOCHONDRIAL-RELATED"/>
    <property type="match status" value="1"/>
</dbReference>
<evidence type="ECO:0000256" key="2">
    <source>
        <dbReference type="ARBA" id="ARBA00022898"/>
    </source>
</evidence>
<dbReference type="Gene3D" id="3.40.50.1100">
    <property type="match status" value="2"/>
</dbReference>
<dbReference type="PANTHER" id="PTHR48078:SF6">
    <property type="entry name" value="L-THREONINE DEHYDRATASE CATABOLIC TDCB"/>
    <property type="match status" value="1"/>
</dbReference>
<comment type="cofactor">
    <cofactor evidence="1">
        <name>pyridoxal 5'-phosphate</name>
        <dbReference type="ChEBI" id="CHEBI:597326"/>
    </cofactor>
</comment>
<dbReference type="GO" id="GO:0006567">
    <property type="term" value="P:L-threonine catabolic process"/>
    <property type="evidence" value="ECO:0007669"/>
    <property type="project" value="TreeGrafter"/>
</dbReference>
<organism evidence="5 6">
    <name type="scientific">Candidatus Roizmanbacteria bacterium RIFCSPLOWO2_01_FULL_40_42</name>
    <dbReference type="NCBI Taxonomy" id="1802066"/>
    <lineage>
        <taxon>Bacteria</taxon>
        <taxon>Candidatus Roizmaniibacteriota</taxon>
    </lineage>
</organism>
<reference evidence="5 6" key="1">
    <citation type="journal article" date="2016" name="Nat. Commun.">
        <title>Thousands of microbial genomes shed light on interconnected biogeochemical processes in an aquifer system.</title>
        <authorList>
            <person name="Anantharaman K."/>
            <person name="Brown C.T."/>
            <person name="Hug L.A."/>
            <person name="Sharon I."/>
            <person name="Castelle C.J."/>
            <person name="Probst A.J."/>
            <person name="Thomas B.C."/>
            <person name="Singh A."/>
            <person name="Wilkins M.J."/>
            <person name="Karaoz U."/>
            <person name="Brodie E.L."/>
            <person name="Williams K.H."/>
            <person name="Hubbard S.S."/>
            <person name="Banfield J.F."/>
        </authorList>
    </citation>
    <scope>NUCLEOTIDE SEQUENCE [LARGE SCALE GENOMIC DNA]</scope>
</reference>
<dbReference type="AlphaFoldDB" id="A0A1F7J3T4"/>
<comment type="caution">
    <text evidence="5">The sequence shown here is derived from an EMBL/GenBank/DDBJ whole genome shotgun (WGS) entry which is preliminary data.</text>
</comment>
<dbReference type="EMBL" id="MGAQ01000020">
    <property type="protein sequence ID" value="OGK50255.1"/>
    <property type="molecule type" value="Genomic_DNA"/>
</dbReference>
<proteinExistence type="predicted"/>
<evidence type="ECO:0000256" key="3">
    <source>
        <dbReference type="ARBA" id="ARBA00023239"/>
    </source>
</evidence>
<dbReference type="Proteomes" id="UP000178558">
    <property type="component" value="Unassembled WGS sequence"/>
</dbReference>
<keyword evidence="2" id="KW-0663">Pyridoxal phosphate</keyword>
<evidence type="ECO:0000313" key="6">
    <source>
        <dbReference type="Proteomes" id="UP000178558"/>
    </source>
</evidence>